<reference evidence="1 2" key="1">
    <citation type="submission" date="2016-03" db="EMBL/GenBank/DDBJ databases">
        <title>EvidentialGene: Evidence-directed Construction of Genes on Genomes.</title>
        <authorList>
            <person name="Gilbert D.G."/>
            <person name="Choi J.-H."/>
            <person name="Mockaitis K."/>
            <person name="Colbourne J."/>
            <person name="Pfrender M."/>
        </authorList>
    </citation>
    <scope>NUCLEOTIDE SEQUENCE [LARGE SCALE GENOMIC DNA]</scope>
    <source>
        <strain evidence="1 2">Xinb3</strain>
        <tissue evidence="1">Complete organism</tissue>
    </source>
</reference>
<dbReference type="AlphaFoldDB" id="A0A164I7M3"/>
<evidence type="ECO:0000313" key="2">
    <source>
        <dbReference type="Proteomes" id="UP000076858"/>
    </source>
</evidence>
<proteinExistence type="predicted"/>
<protein>
    <submittedName>
        <fullName evidence="1">Uncharacterized protein</fullName>
    </submittedName>
</protein>
<comment type="caution">
    <text evidence="1">The sequence shown here is derived from an EMBL/GenBank/DDBJ whole genome shotgun (WGS) entry which is preliminary data.</text>
</comment>
<evidence type="ECO:0000313" key="1">
    <source>
        <dbReference type="EMBL" id="KZS00968.1"/>
    </source>
</evidence>
<name>A0A164I7M3_9CRUS</name>
<sequence length="84" mass="10413">MRSWPNKKRAQKPFVFIFFRLFVFLLKNKNQKKKKKRNPFRMDSKKKPMLMPKVLVQGVFFLRVCVSYRCLRMFYRYPTARNKS</sequence>
<dbReference type="EMBL" id="LRGB01007981">
    <property type="protein sequence ID" value="KZS00968.1"/>
    <property type="molecule type" value="Genomic_DNA"/>
</dbReference>
<gene>
    <name evidence="1" type="ORF">APZ42_002524</name>
</gene>
<dbReference type="Proteomes" id="UP000076858">
    <property type="component" value="Unassembled WGS sequence"/>
</dbReference>
<keyword evidence="2" id="KW-1185">Reference proteome</keyword>
<accession>A0A164I7M3</accession>
<organism evidence="1 2">
    <name type="scientific">Daphnia magna</name>
    <dbReference type="NCBI Taxonomy" id="35525"/>
    <lineage>
        <taxon>Eukaryota</taxon>
        <taxon>Metazoa</taxon>
        <taxon>Ecdysozoa</taxon>
        <taxon>Arthropoda</taxon>
        <taxon>Crustacea</taxon>
        <taxon>Branchiopoda</taxon>
        <taxon>Diplostraca</taxon>
        <taxon>Cladocera</taxon>
        <taxon>Anomopoda</taxon>
        <taxon>Daphniidae</taxon>
        <taxon>Daphnia</taxon>
    </lineage>
</organism>